<dbReference type="Pfam" id="PF07992">
    <property type="entry name" value="Pyr_redox_2"/>
    <property type="match status" value="1"/>
</dbReference>
<feature type="domain" description="FAD/NAD(P)-binding" evidence="5">
    <location>
        <begin position="4"/>
        <end position="299"/>
    </location>
</feature>
<dbReference type="PANTHER" id="PTHR43557:SF2">
    <property type="entry name" value="RIESKE DOMAIN-CONTAINING PROTEIN-RELATED"/>
    <property type="match status" value="1"/>
</dbReference>
<dbReference type="InterPro" id="IPR023753">
    <property type="entry name" value="FAD/NAD-binding_dom"/>
</dbReference>
<dbReference type="RefSeq" id="WP_105416150.1">
    <property type="nucleotide sequence ID" value="NZ_PUIO01000019.1"/>
</dbReference>
<feature type="domain" description="Reductase C-terminal" evidence="6">
    <location>
        <begin position="320"/>
        <end position="401"/>
    </location>
</feature>
<dbReference type="Gene3D" id="3.50.50.60">
    <property type="entry name" value="FAD/NAD(P)-binding domain"/>
    <property type="match status" value="2"/>
</dbReference>
<evidence type="ECO:0000313" key="7">
    <source>
        <dbReference type="EMBL" id="PQP23586.1"/>
    </source>
</evidence>
<evidence type="ECO:0000256" key="2">
    <source>
        <dbReference type="ARBA" id="ARBA00022630"/>
    </source>
</evidence>
<keyword evidence="2" id="KW-0285">Flavoprotein</keyword>
<dbReference type="EMBL" id="PUIO01000019">
    <property type="protein sequence ID" value="PQP23586.1"/>
    <property type="molecule type" value="Genomic_DNA"/>
</dbReference>
<dbReference type="AlphaFoldDB" id="A0A2S8J980"/>
<protein>
    <submittedName>
        <fullName evidence="7">Pyridine nucleotide-disulfide oxidoreductase</fullName>
    </submittedName>
</protein>
<dbReference type="InterPro" id="IPR036188">
    <property type="entry name" value="FAD/NAD-bd_sf"/>
</dbReference>
<comment type="cofactor">
    <cofactor evidence="1">
        <name>FAD</name>
        <dbReference type="ChEBI" id="CHEBI:57692"/>
    </cofactor>
</comment>
<evidence type="ECO:0000259" key="5">
    <source>
        <dbReference type="Pfam" id="PF07992"/>
    </source>
</evidence>
<keyword evidence="4" id="KW-0560">Oxidoreductase</keyword>
<dbReference type="SUPFAM" id="SSF55424">
    <property type="entry name" value="FAD/NAD-linked reductases, dimerisation (C-terminal) domain"/>
    <property type="match status" value="1"/>
</dbReference>
<comment type="caution">
    <text evidence="7">The sequence shown here is derived from an EMBL/GenBank/DDBJ whole genome shotgun (WGS) entry which is preliminary data.</text>
</comment>
<keyword evidence="3" id="KW-0274">FAD</keyword>
<dbReference type="Gene3D" id="3.30.390.30">
    <property type="match status" value="1"/>
</dbReference>
<proteinExistence type="predicted"/>
<dbReference type="SUPFAM" id="SSF51905">
    <property type="entry name" value="FAD/NAD(P)-binding domain"/>
    <property type="match status" value="2"/>
</dbReference>
<dbReference type="InterPro" id="IPR028202">
    <property type="entry name" value="Reductase_C"/>
</dbReference>
<sequence>MVSTIAIVGNGVAGVAAVQALRSEGFDGRLFLVGKEAEQPYDRTALSKTVLSGEKSHPPLLLPTDSIADLRVEMVVDTTAVRLDAGRCELEFDNGSSLKADRVLLATGARARAAAIPGVTLAGVATLRIANDAYELRRQWHPGQHLIVVGGGLIGCEVATTARKLGLDVTILEASDELLQRVLGRRIGRWCRQRLEELGVTVRLNAGVAEFTGTDRLTGVIDTAGEVLSADSAILCVGAEPETTLAEESGLRCSRGIVVNASGGTGAESVFAAGDAASWPLRTGGRRSLETYINSQKEAAAVASAMLGSPVPTAQVPLSWTEIAGRHIQMVGDIEGAGTFVARGNLEDGSALLFRVDNGTVMAAVSVDAPRDFAMAARLVDAGLHVNQDALSDSDMELRKIYQAARREASLT</sequence>
<gene>
    <name evidence="7" type="ORF">C5613_17525</name>
</gene>
<accession>A0A2S8J980</accession>
<dbReference type="GO" id="GO:0016651">
    <property type="term" value="F:oxidoreductase activity, acting on NAD(P)H"/>
    <property type="evidence" value="ECO:0007669"/>
    <property type="project" value="TreeGrafter"/>
</dbReference>
<dbReference type="PRINTS" id="PR00411">
    <property type="entry name" value="PNDRDTASEI"/>
</dbReference>
<reference evidence="8" key="1">
    <citation type="submission" date="2018-02" db="EMBL/GenBank/DDBJ databases">
        <title>Draft genome sequencing of Rhodococcus opacus KU647198.</title>
        <authorList>
            <person name="Zheng B.-X."/>
        </authorList>
    </citation>
    <scope>NUCLEOTIDE SEQUENCE [LARGE SCALE GENOMIC DNA]</scope>
    <source>
        <strain evidence="8">04-OD7</strain>
    </source>
</reference>
<dbReference type="InterPro" id="IPR050446">
    <property type="entry name" value="FAD-oxidoreductase/Apoptosis"/>
</dbReference>
<organism evidence="7 8">
    <name type="scientific">Rhodococcus opacus</name>
    <name type="common">Nocardia opaca</name>
    <dbReference type="NCBI Taxonomy" id="37919"/>
    <lineage>
        <taxon>Bacteria</taxon>
        <taxon>Bacillati</taxon>
        <taxon>Actinomycetota</taxon>
        <taxon>Actinomycetes</taxon>
        <taxon>Mycobacteriales</taxon>
        <taxon>Nocardiaceae</taxon>
        <taxon>Rhodococcus</taxon>
    </lineage>
</organism>
<dbReference type="GO" id="GO:0005737">
    <property type="term" value="C:cytoplasm"/>
    <property type="evidence" value="ECO:0007669"/>
    <property type="project" value="TreeGrafter"/>
</dbReference>
<name>A0A2S8J980_RHOOP</name>
<evidence type="ECO:0000259" key="6">
    <source>
        <dbReference type="Pfam" id="PF14759"/>
    </source>
</evidence>
<evidence type="ECO:0000256" key="1">
    <source>
        <dbReference type="ARBA" id="ARBA00001974"/>
    </source>
</evidence>
<dbReference type="InterPro" id="IPR016156">
    <property type="entry name" value="FAD/NAD-linked_Rdtase_dimer_sf"/>
</dbReference>
<evidence type="ECO:0000256" key="3">
    <source>
        <dbReference type="ARBA" id="ARBA00022827"/>
    </source>
</evidence>
<evidence type="ECO:0000313" key="8">
    <source>
        <dbReference type="Proteomes" id="UP000239290"/>
    </source>
</evidence>
<dbReference type="Proteomes" id="UP000239290">
    <property type="component" value="Unassembled WGS sequence"/>
</dbReference>
<evidence type="ECO:0000256" key="4">
    <source>
        <dbReference type="ARBA" id="ARBA00023002"/>
    </source>
</evidence>
<dbReference type="Pfam" id="PF14759">
    <property type="entry name" value="Reductase_C"/>
    <property type="match status" value="1"/>
</dbReference>
<dbReference type="PRINTS" id="PR00368">
    <property type="entry name" value="FADPNR"/>
</dbReference>
<dbReference type="PANTHER" id="PTHR43557">
    <property type="entry name" value="APOPTOSIS-INDUCING FACTOR 1"/>
    <property type="match status" value="1"/>
</dbReference>